<gene>
    <name evidence="1" type="ORF">CEXT_197181</name>
</gene>
<dbReference type="Proteomes" id="UP001054945">
    <property type="component" value="Unassembled WGS sequence"/>
</dbReference>
<accession>A0AAV4QUH5</accession>
<protein>
    <submittedName>
        <fullName evidence="1">Uncharacterized protein</fullName>
    </submittedName>
</protein>
<keyword evidence="2" id="KW-1185">Reference proteome</keyword>
<proteinExistence type="predicted"/>
<organism evidence="1 2">
    <name type="scientific">Caerostris extrusa</name>
    <name type="common">Bark spider</name>
    <name type="synonym">Caerostris bankana</name>
    <dbReference type="NCBI Taxonomy" id="172846"/>
    <lineage>
        <taxon>Eukaryota</taxon>
        <taxon>Metazoa</taxon>
        <taxon>Ecdysozoa</taxon>
        <taxon>Arthropoda</taxon>
        <taxon>Chelicerata</taxon>
        <taxon>Arachnida</taxon>
        <taxon>Araneae</taxon>
        <taxon>Araneomorphae</taxon>
        <taxon>Entelegynae</taxon>
        <taxon>Araneoidea</taxon>
        <taxon>Araneidae</taxon>
        <taxon>Caerostris</taxon>
    </lineage>
</organism>
<evidence type="ECO:0000313" key="2">
    <source>
        <dbReference type="Proteomes" id="UP001054945"/>
    </source>
</evidence>
<dbReference type="AlphaFoldDB" id="A0AAV4QUH5"/>
<name>A0AAV4QUH5_CAEEX</name>
<evidence type="ECO:0000313" key="1">
    <source>
        <dbReference type="EMBL" id="GIY11934.1"/>
    </source>
</evidence>
<comment type="caution">
    <text evidence="1">The sequence shown here is derived from an EMBL/GenBank/DDBJ whole genome shotgun (WGS) entry which is preliminary data.</text>
</comment>
<reference evidence="1 2" key="1">
    <citation type="submission" date="2021-06" db="EMBL/GenBank/DDBJ databases">
        <title>Caerostris extrusa draft genome.</title>
        <authorList>
            <person name="Kono N."/>
            <person name="Arakawa K."/>
        </authorList>
    </citation>
    <scope>NUCLEOTIDE SEQUENCE [LARGE SCALE GENOMIC DNA]</scope>
</reference>
<sequence>MNCKSVLSVSAFEEEYPLLIFKLRKDSSLFVPVCHNKIRQHNRQRLLPYTTGMRRHSVHIKCSASFADDMEGIEFEYI</sequence>
<dbReference type="EMBL" id="BPLR01006724">
    <property type="protein sequence ID" value="GIY11934.1"/>
    <property type="molecule type" value="Genomic_DNA"/>
</dbReference>